<sequence>MPIATTAMPSAPRVQTSAMRSKGTIMNKHRSRPAQFRNSVDMNDKVQVKVLRKRLKLSEAQFADAVEKSGSSIAALVKEATNLKLAN</sequence>
<accession>Q6N2P2</accession>
<dbReference type="AlphaFoldDB" id="Q6N2P2"/>
<feature type="region of interest" description="Disordered" evidence="1">
    <location>
        <begin position="1"/>
        <end position="34"/>
    </location>
</feature>
<proteinExistence type="predicted"/>
<gene>
    <name evidence="2" type="ordered locus">RPA4008</name>
</gene>
<evidence type="ECO:0000313" key="2">
    <source>
        <dbReference type="EMBL" id="CAE29449.1"/>
    </source>
</evidence>
<dbReference type="HOGENOM" id="CLU_2481276_0_0_5"/>
<reference evidence="2" key="1">
    <citation type="journal article" date="2004" name="Nat. Biotechnol.">
        <title>Complete genome sequence of the metabolically versatile photosynthetic bacterium Rhodopseudomonas palustris.</title>
        <authorList>
            <person name="Larimer F.W."/>
            <person name="Chain P."/>
            <person name="Hauser L."/>
            <person name="Lamerdin J."/>
            <person name="Malfatti S."/>
            <person name="Do L."/>
            <person name="Land M.L."/>
            <person name="Pelletier D.A."/>
            <person name="Beatty J.T."/>
            <person name="Lang A.S."/>
            <person name="Tabita F.R."/>
            <person name="Gibson J.L."/>
            <person name="Hanson T.E."/>
            <person name="Bobst C."/>
            <person name="Torres J.L."/>
            <person name="Peres C."/>
            <person name="Harrison F.H."/>
            <person name="Gibson J."/>
            <person name="Harwood C.S."/>
        </authorList>
    </citation>
    <scope>NUCLEOTIDE SEQUENCE [LARGE SCALE GENOMIC DNA]</scope>
    <source>
        <strain evidence="2">CGA009</strain>
    </source>
</reference>
<evidence type="ECO:0008006" key="3">
    <source>
        <dbReference type="Google" id="ProtNLM"/>
    </source>
</evidence>
<protein>
    <recommendedName>
        <fullName evidence="3">DUF3606 domain-containing protein</fullName>
    </recommendedName>
</protein>
<dbReference type="EMBL" id="BX572605">
    <property type="protein sequence ID" value="CAE29449.1"/>
    <property type="molecule type" value="Genomic_DNA"/>
</dbReference>
<dbReference type="STRING" id="258594.RPA4008"/>
<organism evidence="2">
    <name type="scientific">Rhodopseudomonas palustris (strain ATCC BAA-98 / CGA009)</name>
    <dbReference type="NCBI Taxonomy" id="258594"/>
    <lineage>
        <taxon>Bacteria</taxon>
        <taxon>Pseudomonadati</taxon>
        <taxon>Pseudomonadota</taxon>
        <taxon>Alphaproteobacteria</taxon>
        <taxon>Hyphomicrobiales</taxon>
        <taxon>Nitrobacteraceae</taxon>
        <taxon>Rhodopseudomonas</taxon>
    </lineage>
</organism>
<evidence type="ECO:0000256" key="1">
    <source>
        <dbReference type="SAM" id="MobiDB-lite"/>
    </source>
</evidence>
<name>Q6N2P2_RHOPA</name>